<evidence type="ECO:0000313" key="4">
    <source>
        <dbReference type="EMBL" id="TVU25346.1"/>
    </source>
</evidence>
<reference evidence="4 5" key="1">
    <citation type="journal article" date="2019" name="Sci. Rep.">
        <title>A high-quality genome of Eragrostis curvula grass provides insights into Poaceae evolution and supports new strategies to enhance forage quality.</title>
        <authorList>
            <person name="Carballo J."/>
            <person name="Santos B.A.C.M."/>
            <person name="Zappacosta D."/>
            <person name="Garbus I."/>
            <person name="Selva J.P."/>
            <person name="Gallo C.A."/>
            <person name="Diaz A."/>
            <person name="Albertini E."/>
            <person name="Caccamo M."/>
            <person name="Echenique V."/>
        </authorList>
    </citation>
    <scope>NUCLEOTIDE SEQUENCE [LARGE SCALE GENOMIC DNA]</scope>
    <source>
        <strain evidence="5">cv. Victoria</strain>
        <tissue evidence="4">Leaf</tissue>
    </source>
</reference>
<feature type="region of interest" description="Disordered" evidence="2">
    <location>
        <begin position="285"/>
        <end position="370"/>
    </location>
</feature>
<feature type="compositionally biased region" description="Basic and acidic residues" evidence="2">
    <location>
        <begin position="285"/>
        <end position="353"/>
    </location>
</feature>
<feature type="non-terminal residue" evidence="4">
    <location>
        <position position="1"/>
    </location>
</feature>
<dbReference type="PANTHER" id="PTHR33322:SF4">
    <property type="entry name" value="BAG DOMAIN CONTAINING PROTEIN, EXPRESSED"/>
    <property type="match status" value="1"/>
</dbReference>
<dbReference type="InterPro" id="IPR003103">
    <property type="entry name" value="BAG_domain"/>
</dbReference>
<accession>A0A5J9UP58</accession>
<feature type="domain" description="BAG" evidence="3">
    <location>
        <begin position="173"/>
        <end position="244"/>
    </location>
</feature>
<evidence type="ECO:0000256" key="2">
    <source>
        <dbReference type="SAM" id="MobiDB-lite"/>
    </source>
</evidence>
<feature type="compositionally biased region" description="Acidic residues" evidence="2">
    <location>
        <begin position="252"/>
        <end position="267"/>
    </location>
</feature>
<proteinExistence type="predicted"/>
<dbReference type="Pfam" id="PF00612">
    <property type="entry name" value="IQ"/>
    <property type="match status" value="1"/>
</dbReference>
<dbReference type="GO" id="GO:0051087">
    <property type="term" value="F:protein-folding chaperone binding"/>
    <property type="evidence" value="ECO:0007669"/>
    <property type="project" value="InterPro"/>
</dbReference>
<dbReference type="GO" id="GO:0009506">
    <property type="term" value="C:plasmodesma"/>
    <property type="evidence" value="ECO:0007669"/>
    <property type="project" value="TreeGrafter"/>
</dbReference>
<dbReference type="OrthoDB" id="696633at2759"/>
<evidence type="ECO:0000256" key="1">
    <source>
        <dbReference type="ARBA" id="ARBA00023186"/>
    </source>
</evidence>
<name>A0A5J9UP58_9POAL</name>
<dbReference type="Proteomes" id="UP000324897">
    <property type="component" value="Chromosome 2"/>
</dbReference>
<gene>
    <name evidence="4" type="ORF">EJB05_27838</name>
</gene>
<dbReference type="InterPro" id="IPR000048">
    <property type="entry name" value="IQ_motif_EF-hand-BS"/>
</dbReference>
<dbReference type="PANTHER" id="PTHR33322">
    <property type="entry name" value="BAG DOMAIN CONTAINING PROTEIN, EXPRESSED"/>
    <property type="match status" value="1"/>
</dbReference>
<dbReference type="Gramene" id="TVU25346">
    <property type="protein sequence ID" value="TVU25346"/>
    <property type="gene ID" value="EJB05_27838"/>
</dbReference>
<sequence>MASRRFFAYDPSDYYYYPATYHYPNPYYYHQPAPARSSGAGGFFPFAGDADEYYGYQREPSFARSAGRFFPAAEDVDPYYQPAPSRSAGRELFFPAGGNVDTPAARAAVRPKKAGLGWSKPVSIPVRFVGSDPEEPEIARPSPVKKRAPSAEDAAVRLQAAARGFLARRAVRALRAVEREAEEVGKKVAREADALRGDARARIGVGEELMRLLLRLDAVRGAREFLRRVAKRVLALQGAVDALEPRPAPADVAEEAEPESEVTEATADEMAAEGEVAPGLLDAAEHRGEGRRDGGRAAREPCVADEREQSPDGANRVDERPDNADAETKWEMVTEEPEPRRRLPLKRRAENRLGRSGTPTGRPAAWTQRR</sequence>
<dbReference type="AlphaFoldDB" id="A0A5J9UP58"/>
<feature type="region of interest" description="Disordered" evidence="2">
    <location>
        <begin position="245"/>
        <end position="267"/>
    </location>
</feature>
<comment type="caution">
    <text evidence="4">The sequence shown here is derived from an EMBL/GenBank/DDBJ whole genome shotgun (WGS) entry which is preliminary data.</text>
</comment>
<dbReference type="GO" id="GO:0006457">
    <property type="term" value="P:protein folding"/>
    <property type="evidence" value="ECO:0007669"/>
    <property type="project" value="TreeGrafter"/>
</dbReference>
<dbReference type="InterPro" id="IPR040400">
    <property type="entry name" value="BAG5/6/7/8"/>
</dbReference>
<keyword evidence="1" id="KW-0143">Chaperone</keyword>
<protein>
    <recommendedName>
        <fullName evidence="3">BAG domain-containing protein</fullName>
    </recommendedName>
</protein>
<evidence type="ECO:0000313" key="5">
    <source>
        <dbReference type="Proteomes" id="UP000324897"/>
    </source>
</evidence>
<dbReference type="PROSITE" id="PS51035">
    <property type="entry name" value="BAG"/>
    <property type="match status" value="1"/>
</dbReference>
<keyword evidence="5" id="KW-1185">Reference proteome</keyword>
<dbReference type="PROSITE" id="PS50096">
    <property type="entry name" value="IQ"/>
    <property type="match status" value="1"/>
</dbReference>
<organism evidence="4 5">
    <name type="scientific">Eragrostis curvula</name>
    <name type="common">weeping love grass</name>
    <dbReference type="NCBI Taxonomy" id="38414"/>
    <lineage>
        <taxon>Eukaryota</taxon>
        <taxon>Viridiplantae</taxon>
        <taxon>Streptophyta</taxon>
        <taxon>Embryophyta</taxon>
        <taxon>Tracheophyta</taxon>
        <taxon>Spermatophyta</taxon>
        <taxon>Magnoliopsida</taxon>
        <taxon>Liliopsida</taxon>
        <taxon>Poales</taxon>
        <taxon>Poaceae</taxon>
        <taxon>PACMAD clade</taxon>
        <taxon>Chloridoideae</taxon>
        <taxon>Eragrostideae</taxon>
        <taxon>Eragrostidinae</taxon>
        <taxon>Eragrostis</taxon>
    </lineage>
</organism>
<dbReference type="EMBL" id="RWGY01000013">
    <property type="protein sequence ID" value="TVU25346.1"/>
    <property type="molecule type" value="Genomic_DNA"/>
</dbReference>
<evidence type="ECO:0000259" key="3">
    <source>
        <dbReference type="PROSITE" id="PS51035"/>
    </source>
</evidence>
<dbReference type="SMART" id="SM00015">
    <property type="entry name" value="IQ"/>
    <property type="match status" value="1"/>
</dbReference>